<dbReference type="EMBL" id="BARU01006461">
    <property type="protein sequence ID" value="GAH47310.1"/>
    <property type="molecule type" value="Genomic_DNA"/>
</dbReference>
<accession>X1GR10</accession>
<sequence>AEDTEVETMHLRLWGGSASTVLKSLRNSGAFPHSLALSSVRLKYWLPNLDDEAIIDNFTFDGKVTALGKSFISHINLISKVYSKYTENIRSIEYELPIRFVPYKGVPTLEGHPIILSLSRKLPDVRNFVAKVFSSALPFRLWGLSEVYEDDFARVYAVDLHVGNKLLFEIGGDFIRIYLPTGTCGNTIARFYANMQQYYDSEVSISGGSHEQLF</sequence>
<comment type="caution">
    <text evidence="1">The sequence shown here is derived from an EMBL/GenBank/DDBJ whole genome shotgun (WGS) entry which is preliminary data.</text>
</comment>
<reference evidence="1" key="1">
    <citation type="journal article" date="2014" name="Front. Microbiol.">
        <title>High frequency of phylogenetically diverse reductive dehalogenase-homologous genes in deep subseafloor sedimentary metagenomes.</title>
        <authorList>
            <person name="Kawai M."/>
            <person name="Futagami T."/>
            <person name="Toyoda A."/>
            <person name="Takaki Y."/>
            <person name="Nishi S."/>
            <person name="Hori S."/>
            <person name="Arai W."/>
            <person name="Tsubouchi T."/>
            <person name="Morono Y."/>
            <person name="Uchiyama I."/>
            <person name="Ito T."/>
            <person name="Fujiyama A."/>
            <person name="Inagaki F."/>
            <person name="Takami H."/>
        </authorList>
    </citation>
    <scope>NUCLEOTIDE SEQUENCE</scope>
    <source>
        <strain evidence="1">Expedition CK06-06</strain>
    </source>
</reference>
<name>X1GR10_9ZZZZ</name>
<dbReference type="AlphaFoldDB" id="X1GR10"/>
<gene>
    <name evidence="1" type="ORF">S03H2_12716</name>
</gene>
<feature type="non-terminal residue" evidence="1">
    <location>
        <position position="1"/>
    </location>
</feature>
<organism evidence="1">
    <name type="scientific">marine sediment metagenome</name>
    <dbReference type="NCBI Taxonomy" id="412755"/>
    <lineage>
        <taxon>unclassified sequences</taxon>
        <taxon>metagenomes</taxon>
        <taxon>ecological metagenomes</taxon>
    </lineage>
</organism>
<proteinExistence type="predicted"/>
<dbReference type="Pfam" id="PF25924">
    <property type="entry name" value="MJECL33"/>
    <property type="match status" value="1"/>
</dbReference>
<evidence type="ECO:0000313" key="1">
    <source>
        <dbReference type="EMBL" id="GAH47310.1"/>
    </source>
</evidence>
<protein>
    <submittedName>
        <fullName evidence="1">Uncharacterized protein</fullName>
    </submittedName>
</protein>
<dbReference type="InterPro" id="IPR058966">
    <property type="entry name" value="MJECL33-like"/>
</dbReference>